<dbReference type="Gene3D" id="3.40.50.300">
    <property type="entry name" value="P-loop containing nucleotide triphosphate hydrolases"/>
    <property type="match status" value="1"/>
</dbReference>
<name>A0ABT5HYN9_9CAUL</name>
<dbReference type="RefSeq" id="WP_272749701.1">
    <property type="nucleotide sequence ID" value="NZ_JAQQKX010000024.1"/>
</dbReference>
<dbReference type="PANTHER" id="PTHR32301">
    <property type="entry name" value="COUNTIN RECEPTOR CNR3-RELATED"/>
    <property type="match status" value="1"/>
</dbReference>
<reference evidence="1 2" key="1">
    <citation type="submission" date="2023-01" db="EMBL/GenBank/DDBJ databases">
        <title>Novel species of the genus Asticcacaulis isolated from rivers.</title>
        <authorList>
            <person name="Lu H."/>
        </authorList>
    </citation>
    <scope>NUCLEOTIDE SEQUENCE [LARGE SCALE GENOMIC DNA]</scope>
    <source>
        <strain evidence="1 2">BYS171W</strain>
    </source>
</reference>
<keyword evidence="2" id="KW-1185">Reference proteome</keyword>
<evidence type="ECO:0000313" key="2">
    <source>
        <dbReference type="Proteomes" id="UP001214854"/>
    </source>
</evidence>
<comment type="caution">
    <text evidence="1">The sequence shown here is derived from an EMBL/GenBank/DDBJ whole genome shotgun (WGS) entry which is preliminary data.</text>
</comment>
<dbReference type="Proteomes" id="UP001214854">
    <property type="component" value="Unassembled WGS sequence"/>
</dbReference>
<dbReference type="InterPro" id="IPR005331">
    <property type="entry name" value="Sulfotransferase"/>
</dbReference>
<sequence>MAPNPKLFFFHNPKAGGVSIRSLMRSISDLLRAPVFENNMVDHRRNAADYSAFKGYDVYEGHYGREIYDQVADNHLTLTNFRDPITRIVSLYNFFRFSVQLSDEELASEVYFAVNFAKTQSFEAFVRSEDEKINVYIQDHHARQLSHSGWGLSQPADLLKACETLRTMTWFHILEESELSLRWGEQVFGLPVPELPHENRSISTTEPLIRESDMSPSTRHIILDKNKNDLRLFEHAVSELHKRVRL</sequence>
<dbReference type="SUPFAM" id="SSF52540">
    <property type="entry name" value="P-loop containing nucleoside triphosphate hydrolases"/>
    <property type="match status" value="1"/>
</dbReference>
<dbReference type="Pfam" id="PF03567">
    <property type="entry name" value="Sulfotransfer_2"/>
    <property type="match status" value="1"/>
</dbReference>
<dbReference type="InterPro" id="IPR053259">
    <property type="entry name" value="Golvesin-related_Golgi"/>
</dbReference>
<gene>
    <name evidence="1" type="ORF">PQU92_18085</name>
</gene>
<accession>A0ABT5HYN9</accession>
<dbReference type="InterPro" id="IPR027417">
    <property type="entry name" value="P-loop_NTPase"/>
</dbReference>
<proteinExistence type="predicted"/>
<dbReference type="PANTHER" id="PTHR32301:SF6">
    <property type="entry name" value="GOLVESIN-RELATED"/>
    <property type="match status" value="1"/>
</dbReference>
<evidence type="ECO:0000313" key="1">
    <source>
        <dbReference type="EMBL" id="MDC7685196.1"/>
    </source>
</evidence>
<dbReference type="EMBL" id="JAQQKX010000024">
    <property type="protein sequence ID" value="MDC7685196.1"/>
    <property type="molecule type" value="Genomic_DNA"/>
</dbReference>
<protein>
    <submittedName>
        <fullName evidence="1">Sulfotransferase family 2 domain-containing protein</fullName>
    </submittedName>
</protein>
<organism evidence="1 2">
    <name type="scientific">Asticcacaulis aquaticus</name>
    <dbReference type="NCBI Taxonomy" id="2984212"/>
    <lineage>
        <taxon>Bacteria</taxon>
        <taxon>Pseudomonadati</taxon>
        <taxon>Pseudomonadota</taxon>
        <taxon>Alphaproteobacteria</taxon>
        <taxon>Caulobacterales</taxon>
        <taxon>Caulobacteraceae</taxon>
        <taxon>Asticcacaulis</taxon>
    </lineage>
</organism>